<dbReference type="InterPro" id="IPR013249">
    <property type="entry name" value="RNA_pol_sigma70_r4_t2"/>
</dbReference>
<dbReference type="OrthoDB" id="665981at2"/>
<dbReference type="eggNOG" id="COG1595">
    <property type="taxonomic scope" value="Bacteria"/>
</dbReference>
<keyword evidence="3" id="KW-0731">Sigma factor</keyword>
<evidence type="ECO:0000313" key="8">
    <source>
        <dbReference type="Proteomes" id="UP000016160"/>
    </source>
</evidence>
<dbReference type="SUPFAM" id="SSF88659">
    <property type="entry name" value="Sigma3 and sigma4 domains of RNA polymerase sigma factors"/>
    <property type="match status" value="1"/>
</dbReference>
<dbReference type="Gene3D" id="1.10.10.10">
    <property type="entry name" value="Winged helix-like DNA-binding domain superfamily/Winged helix DNA-binding domain"/>
    <property type="match status" value="1"/>
</dbReference>
<dbReference type="Proteomes" id="UP000016160">
    <property type="component" value="Chromosome"/>
</dbReference>
<dbReference type="HOGENOM" id="CLU_047691_4_0_10"/>
<proteinExistence type="inferred from homology"/>
<dbReference type="AlphaFoldDB" id="T2KN50"/>
<evidence type="ECO:0000256" key="3">
    <source>
        <dbReference type="ARBA" id="ARBA00023082"/>
    </source>
</evidence>
<dbReference type="PANTHER" id="PTHR43133:SF46">
    <property type="entry name" value="RNA POLYMERASE SIGMA-70 FACTOR ECF SUBFAMILY"/>
    <property type="match status" value="1"/>
</dbReference>
<keyword evidence="8" id="KW-1185">Reference proteome</keyword>
<dbReference type="NCBIfam" id="TIGR02937">
    <property type="entry name" value="sigma70-ECF"/>
    <property type="match status" value="1"/>
</dbReference>
<dbReference type="SUPFAM" id="SSF88946">
    <property type="entry name" value="Sigma2 domain of RNA polymerase sigma factors"/>
    <property type="match status" value="1"/>
</dbReference>
<dbReference type="InterPro" id="IPR013324">
    <property type="entry name" value="RNA_pol_sigma_r3/r4-like"/>
</dbReference>
<sequence>MFDSDIEIIKGLKKDDKKALTVLYKNYWKILYISSYNLLKDKEVCEEIIQDVFIDVWNKRKELEIRVSFKSYLYACVRYKVFAEFRSNKIMRVELFEELDKRMQYTTPETKMMHKELKYHIELVVDTLPEKCKRVYVLSRNEHLSHKEISEQLGISIKTVENHITNALRVLRASLGQVLFVVLFINS</sequence>
<dbReference type="Pfam" id="PF04542">
    <property type="entry name" value="Sigma70_r2"/>
    <property type="match status" value="1"/>
</dbReference>
<evidence type="ECO:0000256" key="1">
    <source>
        <dbReference type="ARBA" id="ARBA00010641"/>
    </source>
</evidence>
<gene>
    <name evidence="7" type="ORF">BN863_24730</name>
</gene>
<dbReference type="PATRIC" id="fig|1347342.6.peg.2487"/>
<accession>T2KN50</accession>
<dbReference type="InterPro" id="IPR007627">
    <property type="entry name" value="RNA_pol_sigma70_r2"/>
</dbReference>
<evidence type="ECO:0000259" key="5">
    <source>
        <dbReference type="Pfam" id="PF04542"/>
    </source>
</evidence>
<evidence type="ECO:0000256" key="2">
    <source>
        <dbReference type="ARBA" id="ARBA00023015"/>
    </source>
</evidence>
<evidence type="ECO:0000256" key="4">
    <source>
        <dbReference type="ARBA" id="ARBA00023163"/>
    </source>
</evidence>
<dbReference type="GO" id="GO:0006352">
    <property type="term" value="P:DNA-templated transcription initiation"/>
    <property type="evidence" value="ECO:0007669"/>
    <property type="project" value="InterPro"/>
</dbReference>
<dbReference type="InterPro" id="IPR014327">
    <property type="entry name" value="RNA_pol_sigma70_bacteroid"/>
</dbReference>
<name>T2KN50_FORAG</name>
<dbReference type="NCBIfam" id="TIGR02985">
    <property type="entry name" value="Sig70_bacteroi1"/>
    <property type="match status" value="1"/>
</dbReference>
<keyword evidence="2" id="KW-0805">Transcription regulation</keyword>
<dbReference type="Gene3D" id="1.10.1740.10">
    <property type="match status" value="1"/>
</dbReference>
<evidence type="ECO:0000259" key="6">
    <source>
        <dbReference type="Pfam" id="PF08281"/>
    </source>
</evidence>
<dbReference type="InterPro" id="IPR014284">
    <property type="entry name" value="RNA_pol_sigma-70_dom"/>
</dbReference>
<dbReference type="Pfam" id="PF08281">
    <property type="entry name" value="Sigma70_r4_2"/>
    <property type="match status" value="1"/>
</dbReference>
<dbReference type="RefSeq" id="WP_038531045.1">
    <property type="nucleotide sequence ID" value="NZ_HG315671.1"/>
</dbReference>
<dbReference type="GO" id="GO:0016987">
    <property type="term" value="F:sigma factor activity"/>
    <property type="evidence" value="ECO:0007669"/>
    <property type="project" value="UniProtKB-KW"/>
</dbReference>
<feature type="domain" description="RNA polymerase sigma factor 70 region 4 type 2" evidence="6">
    <location>
        <begin position="122"/>
        <end position="169"/>
    </location>
</feature>
<reference evidence="7 8" key="1">
    <citation type="journal article" date="2013" name="Appl. Environ. Microbiol.">
        <title>The genome of the alga-associated marine flavobacterium Formosa agariphila KMM 3901T reveals a broad potential for degradation of algal polysaccharides.</title>
        <authorList>
            <person name="Mann A.J."/>
            <person name="Hahnke R.L."/>
            <person name="Huang S."/>
            <person name="Werner J."/>
            <person name="Xing P."/>
            <person name="Barbeyron T."/>
            <person name="Huettel B."/>
            <person name="Stueber K."/>
            <person name="Reinhardt R."/>
            <person name="Harder J."/>
            <person name="Gloeckner F.O."/>
            <person name="Amann R.I."/>
            <person name="Teeling H."/>
        </authorList>
    </citation>
    <scope>NUCLEOTIDE SEQUENCE [LARGE SCALE GENOMIC DNA]</scope>
    <source>
        <strain evidence="8">DSM 15362 / KCTC 12365 / LMG 23005 / KMM 3901</strain>
    </source>
</reference>
<organism evidence="7 8">
    <name type="scientific">Formosa agariphila (strain DSM 15362 / KCTC 12365 / LMG 23005 / KMM 3901 / M-2Alg 35-1)</name>
    <dbReference type="NCBI Taxonomy" id="1347342"/>
    <lineage>
        <taxon>Bacteria</taxon>
        <taxon>Pseudomonadati</taxon>
        <taxon>Bacteroidota</taxon>
        <taxon>Flavobacteriia</taxon>
        <taxon>Flavobacteriales</taxon>
        <taxon>Flavobacteriaceae</taxon>
        <taxon>Formosa</taxon>
    </lineage>
</organism>
<evidence type="ECO:0000313" key="7">
    <source>
        <dbReference type="EMBL" id="CDF80185.1"/>
    </source>
</evidence>
<comment type="similarity">
    <text evidence="1">Belongs to the sigma-70 factor family. ECF subfamily.</text>
</comment>
<dbReference type="EMBL" id="HG315671">
    <property type="protein sequence ID" value="CDF80185.1"/>
    <property type="molecule type" value="Genomic_DNA"/>
</dbReference>
<dbReference type="PANTHER" id="PTHR43133">
    <property type="entry name" value="RNA POLYMERASE ECF-TYPE SIGMA FACTO"/>
    <property type="match status" value="1"/>
</dbReference>
<dbReference type="STRING" id="1347342.BN863_24730"/>
<feature type="domain" description="RNA polymerase sigma-70 region 2" evidence="5">
    <location>
        <begin position="35"/>
        <end position="89"/>
    </location>
</feature>
<protein>
    <submittedName>
        <fullName evidence="7">RNA polymerase sigma 70 factor</fullName>
    </submittedName>
</protein>
<dbReference type="GO" id="GO:0003677">
    <property type="term" value="F:DNA binding"/>
    <property type="evidence" value="ECO:0007669"/>
    <property type="project" value="InterPro"/>
</dbReference>
<keyword evidence="4" id="KW-0804">Transcription</keyword>
<dbReference type="InterPro" id="IPR013325">
    <property type="entry name" value="RNA_pol_sigma_r2"/>
</dbReference>
<dbReference type="InterPro" id="IPR036388">
    <property type="entry name" value="WH-like_DNA-bd_sf"/>
</dbReference>
<dbReference type="InterPro" id="IPR039425">
    <property type="entry name" value="RNA_pol_sigma-70-like"/>
</dbReference>